<keyword evidence="2 5" id="KW-0812">Transmembrane</keyword>
<dbReference type="AlphaFoldDB" id="A0A1W0WDX8"/>
<dbReference type="PANTHER" id="PTHR23507:SF1">
    <property type="entry name" value="FI18259P1-RELATED"/>
    <property type="match status" value="1"/>
</dbReference>
<protein>
    <recommendedName>
        <fullName evidence="8">Proton-coupled folate transporter</fullName>
    </recommendedName>
</protein>
<comment type="subcellular location">
    <subcellularLocation>
        <location evidence="1">Membrane</location>
        <topology evidence="1">Multi-pass membrane protein</topology>
    </subcellularLocation>
</comment>
<feature type="transmembrane region" description="Helical" evidence="5">
    <location>
        <begin position="359"/>
        <end position="377"/>
    </location>
</feature>
<feature type="transmembrane region" description="Helical" evidence="5">
    <location>
        <begin position="289"/>
        <end position="307"/>
    </location>
</feature>
<dbReference type="Proteomes" id="UP000192578">
    <property type="component" value="Unassembled WGS sequence"/>
</dbReference>
<sequence length="484" mass="53452">MAKRKSDGPGSRSRMDIPVDEYSPLVSSGEERKSYSAYHGAARAAPVIFLYGLAFGIYGPSYIELLKHKVCEEHYNFSSVICRSLGNPAFHHEMTHVRRTTSYFQIYSVLLECIPAIILSLFLGSWSDHFGRKKLLFFPFIGFIAAAAWSAVCAIYPIPPSYLLISSALAAICGGRFIILMAAFSFVGDFTTTPHRAMNNAIIEGSLVIGMHGGSFLGGYSYQNLGMPIPFLIALALYTTCLLYTVLFIHDRKTTRKYHSSGCGLVDLFAFHNLKESWTMLRKERIGDTRFHVTLIIMASFISNIAFNGKNAVTQLFLEFEPFKWNLQQFTLFTSVIGLAGSASIVLCVALFHRLQIRDTSIAMIAYTAATVGYIGYSVSTSSWMIVVSAVFGHMRLLCTVCIRSVLAELVEHDELGKIMALVSVAQSASPLLGSVVFVDIFALTASWWSGLCFAIGSAMLIIVLAIFAYVDVVRRDRLYASSL</sequence>
<dbReference type="InterPro" id="IPR036259">
    <property type="entry name" value="MFS_trans_sf"/>
</dbReference>
<reference evidence="7" key="1">
    <citation type="submission" date="2017-01" db="EMBL/GenBank/DDBJ databases">
        <title>Comparative genomics of anhydrobiosis in the tardigrade Hypsibius dujardini.</title>
        <authorList>
            <person name="Yoshida Y."/>
            <person name="Koutsovoulos G."/>
            <person name="Laetsch D."/>
            <person name="Stevens L."/>
            <person name="Kumar S."/>
            <person name="Horikawa D."/>
            <person name="Ishino K."/>
            <person name="Komine S."/>
            <person name="Tomita M."/>
            <person name="Blaxter M."/>
            <person name="Arakawa K."/>
        </authorList>
    </citation>
    <scope>NUCLEOTIDE SEQUENCE [LARGE SCALE GENOMIC DNA]</scope>
    <source>
        <strain evidence="7">Z151</strain>
    </source>
</reference>
<evidence type="ECO:0000256" key="5">
    <source>
        <dbReference type="SAM" id="Phobius"/>
    </source>
</evidence>
<feature type="transmembrane region" description="Helical" evidence="5">
    <location>
        <begin position="228"/>
        <end position="249"/>
    </location>
</feature>
<keyword evidence="4 5" id="KW-0472">Membrane</keyword>
<gene>
    <name evidence="6" type="ORF">BV898_12368</name>
</gene>
<organism evidence="6 7">
    <name type="scientific">Hypsibius exemplaris</name>
    <name type="common">Freshwater tardigrade</name>
    <dbReference type="NCBI Taxonomy" id="2072580"/>
    <lineage>
        <taxon>Eukaryota</taxon>
        <taxon>Metazoa</taxon>
        <taxon>Ecdysozoa</taxon>
        <taxon>Tardigrada</taxon>
        <taxon>Eutardigrada</taxon>
        <taxon>Parachela</taxon>
        <taxon>Hypsibioidea</taxon>
        <taxon>Hypsibiidae</taxon>
        <taxon>Hypsibius</taxon>
    </lineage>
</organism>
<dbReference type="SUPFAM" id="SSF103473">
    <property type="entry name" value="MFS general substrate transporter"/>
    <property type="match status" value="1"/>
</dbReference>
<feature type="transmembrane region" description="Helical" evidence="5">
    <location>
        <begin position="164"/>
        <end position="188"/>
    </location>
</feature>
<dbReference type="Gene3D" id="1.20.1250.20">
    <property type="entry name" value="MFS general substrate transporter like domains"/>
    <property type="match status" value="1"/>
</dbReference>
<comment type="caution">
    <text evidence="6">The sequence shown here is derived from an EMBL/GenBank/DDBJ whole genome shotgun (WGS) entry which is preliminary data.</text>
</comment>
<feature type="transmembrane region" description="Helical" evidence="5">
    <location>
        <begin position="104"/>
        <end position="123"/>
    </location>
</feature>
<feature type="transmembrane region" description="Helical" evidence="5">
    <location>
        <begin position="448"/>
        <end position="471"/>
    </location>
</feature>
<keyword evidence="3 5" id="KW-1133">Transmembrane helix</keyword>
<name>A0A1W0WDX8_HYPEX</name>
<evidence type="ECO:0000256" key="2">
    <source>
        <dbReference type="ARBA" id="ARBA00022692"/>
    </source>
</evidence>
<dbReference type="Pfam" id="PF07690">
    <property type="entry name" value="MFS_1"/>
    <property type="match status" value="1"/>
</dbReference>
<dbReference type="GO" id="GO:0022857">
    <property type="term" value="F:transmembrane transporter activity"/>
    <property type="evidence" value="ECO:0007669"/>
    <property type="project" value="InterPro"/>
</dbReference>
<dbReference type="EMBL" id="MTYJ01000124">
    <property type="protein sequence ID" value="OQV13416.1"/>
    <property type="molecule type" value="Genomic_DNA"/>
</dbReference>
<dbReference type="GO" id="GO:0016020">
    <property type="term" value="C:membrane"/>
    <property type="evidence" value="ECO:0007669"/>
    <property type="project" value="UniProtKB-SubCell"/>
</dbReference>
<evidence type="ECO:0008006" key="8">
    <source>
        <dbReference type="Google" id="ProtNLM"/>
    </source>
</evidence>
<feature type="transmembrane region" description="Helical" evidence="5">
    <location>
        <begin position="41"/>
        <end position="59"/>
    </location>
</feature>
<evidence type="ECO:0000256" key="4">
    <source>
        <dbReference type="ARBA" id="ARBA00023136"/>
    </source>
</evidence>
<evidence type="ECO:0000256" key="1">
    <source>
        <dbReference type="ARBA" id="ARBA00004141"/>
    </source>
</evidence>
<proteinExistence type="predicted"/>
<feature type="transmembrane region" description="Helical" evidence="5">
    <location>
        <begin position="327"/>
        <end position="352"/>
    </location>
</feature>
<dbReference type="PANTHER" id="PTHR23507">
    <property type="entry name" value="ZGC:174356"/>
    <property type="match status" value="1"/>
</dbReference>
<dbReference type="OrthoDB" id="3026777at2759"/>
<dbReference type="InterPro" id="IPR011701">
    <property type="entry name" value="MFS"/>
</dbReference>
<evidence type="ECO:0000313" key="6">
    <source>
        <dbReference type="EMBL" id="OQV13416.1"/>
    </source>
</evidence>
<feature type="transmembrane region" description="Helical" evidence="5">
    <location>
        <begin position="135"/>
        <end position="158"/>
    </location>
</feature>
<evidence type="ECO:0000313" key="7">
    <source>
        <dbReference type="Proteomes" id="UP000192578"/>
    </source>
</evidence>
<keyword evidence="7" id="KW-1185">Reference proteome</keyword>
<evidence type="ECO:0000256" key="3">
    <source>
        <dbReference type="ARBA" id="ARBA00022989"/>
    </source>
</evidence>
<accession>A0A1W0WDX8</accession>